<evidence type="ECO:0000313" key="5">
    <source>
        <dbReference type="EMBL" id="SVE10938.1"/>
    </source>
</evidence>
<evidence type="ECO:0000259" key="4">
    <source>
        <dbReference type="PROSITE" id="PS50949"/>
    </source>
</evidence>
<dbReference type="Pfam" id="PF00392">
    <property type="entry name" value="GntR"/>
    <property type="match status" value="1"/>
</dbReference>
<dbReference type="InterPro" id="IPR008920">
    <property type="entry name" value="TF_FadR/GntR_C"/>
</dbReference>
<reference evidence="5" key="1">
    <citation type="submission" date="2018-05" db="EMBL/GenBank/DDBJ databases">
        <authorList>
            <person name="Lanie J.A."/>
            <person name="Ng W.-L."/>
            <person name="Kazmierczak K.M."/>
            <person name="Andrzejewski T.M."/>
            <person name="Davidsen T.M."/>
            <person name="Wayne K.J."/>
            <person name="Tettelin H."/>
            <person name="Glass J.I."/>
            <person name="Rusch D."/>
            <person name="Podicherti R."/>
            <person name="Tsui H.-C.T."/>
            <person name="Winkler M.E."/>
        </authorList>
    </citation>
    <scope>NUCLEOTIDE SEQUENCE</scope>
</reference>
<dbReference type="SUPFAM" id="SSF46785">
    <property type="entry name" value="Winged helix' DNA-binding domain"/>
    <property type="match status" value="1"/>
</dbReference>
<keyword evidence="2" id="KW-0238">DNA-binding</keyword>
<dbReference type="EMBL" id="UINC01194714">
    <property type="protein sequence ID" value="SVE10938.1"/>
    <property type="molecule type" value="Genomic_DNA"/>
</dbReference>
<dbReference type="PROSITE" id="PS50949">
    <property type="entry name" value="HTH_GNTR"/>
    <property type="match status" value="1"/>
</dbReference>
<proteinExistence type="predicted"/>
<dbReference type="Pfam" id="PF07729">
    <property type="entry name" value="FCD"/>
    <property type="match status" value="1"/>
</dbReference>
<dbReference type="Gene3D" id="1.20.120.530">
    <property type="entry name" value="GntR ligand-binding domain-like"/>
    <property type="match status" value="1"/>
</dbReference>
<dbReference type="PANTHER" id="PTHR43537">
    <property type="entry name" value="TRANSCRIPTIONAL REGULATOR, GNTR FAMILY"/>
    <property type="match status" value="1"/>
</dbReference>
<keyword evidence="3" id="KW-0804">Transcription</keyword>
<dbReference type="InterPro" id="IPR036390">
    <property type="entry name" value="WH_DNA-bd_sf"/>
</dbReference>
<sequence>MTRGQIRTIVFRITTQTHNPTVTRNAICEALRSDLISGKLGFDQPIREQGLAERFGTSRGPVRDALLRLTQEGALVHEPNKGVRVTSPLTDEERSVVASMRLSLEKHCLTKFMGKMGPDDEKEISLLLERLISACDRASLPGVAECDLALHRYWVAQASSHLETMWLGLSVRMIMKYSRLTKYEQIANEHQRIVEAILANDLVKALYYLGKNVI</sequence>
<keyword evidence="1" id="KW-0805">Transcription regulation</keyword>
<evidence type="ECO:0000256" key="3">
    <source>
        <dbReference type="ARBA" id="ARBA00023163"/>
    </source>
</evidence>
<protein>
    <recommendedName>
        <fullName evidence="4">HTH gntR-type domain-containing protein</fullName>
    </recommendedName>
</protein>
<organism evidence="5">
    <name type="scientific">marine metagenome</name>
    <dbReference type="NCBI Taxonomy" id="408172"/>
    <lineage>
        <taxon>unclassified sequences</taxon>
        <taxon>metagenomes</taxon>
        <taxon>ecological metagenomes</taxon>
    </lineage>
</organism>
<evidence type="ECO:0000256" key="2">
    <source>
        <dbReference type="ARBA" id="ARBA00023125"/>
    </source>
</evidence>
<dbReference type="GO" id="GO:0003677">
    <property type="term" value="F:DNA binding"/>
    <property type="evidence" value="ECO:0007669"/>
    <property type="project" value="UniProtKB-KW"/>
</dbReference>
<accession>A0A383AUU8</accession>
<feature type="domain" description="HTH gntR-type" evidence="4">
    <location>
        <begin position="21"/>
        <end position="88"/>
    </location>
</feature>
<dbReference type="Gene3D" id="1.10.10.10">
    <property type="entry name" value="Winged helix-like DNA-binding domain superfamily/Winged helix DNA-binding domain"/>
    <property type="match status" value="1"/>
</dbReference>
<dbReference type="InterPro" id="IPR000524">
    <property type="entry name" value="Tscrpt_reg_HTH_GntR"/>
</dbReference>
<dbReference type="InterPro" id="IPR036388">
    <property type="entry name" value="WH-like_DNA-bd_sf"/>
</dbReference>
<dbReference type="SUPFAM" id="SSF48008">
    <property type="entry name" value="GntR ligand-binding domain-like"/>
    <property type="match status" value="1"/>
</dbReference>
<dbReference type="InterPro" id="IPR011711">
    <property type="entry name" value="GntR_C"/>
</dbReference>
<dbReference type="GO" id="GO:0003700">
    <property type="term" value="F:DNA-binding transcription factor activity"/>
    <property type="evidence" value="ECO:0007669"/>
    <property type="project" value="InterPro"/>
</dbReference>
<name>A0A383AUU8_9ZZZZ</name>
<dbReference type="PANTHER" id="PTHR43537:SF24">
    <property type="entry name" value="GLUCONATE OPERON TRANSCRIPTIONAL REPRESSOR"/>
    <property type="match status" value="1"/>
</dbReference>
<evidence type="ECO:0000256" key="1">
    <source>
        <dbReference type="ARBA" id="ARBA00023015"/>
    </source>
</evidence>
<gene>
    <name evidence="5" type="ORF">METZ01_LOCUS463792</name>
</gene>
<dbReference type="AlphaFoldDB" id="A0A383AUU8"/>
<dbReference type="SMART" id="SM00345">
    <property type="entry name" value="HTH_GNTR"/>
    <property type="match status" value="1"/>
</dbReference>